<dbReference type="Gene3D" id="3.40.50.2000">
    <property type="entry name" value="Glycogen Phosphorylase B"/>
    <property type="match status" value="1"/>
</dbReference>
<dbReference type="EC" id="3.6.1.57" evidence="1"/>
<reference evidence="1" key="1">
    <citation type="submission" date="2022-05" db="EMBL/GenBank/DDBJ databases">
        <title>An RpoN-dependent PEP-CTERM gene is involved in floc formation of an Aquincola tertiaricarbonis strain.</title>
        <authorList>
            <person name="Qiu D."/>
            <person name="Xia M."/>
        </authorList>
    </citation>
    <scope>NUCLEOTIDE SEQUENCE</scope>
    <source>
        <strain evidence="1">RN12</strain>
    </source>
</reference>
<sequence length="354" mass="37828">MKPDVAPVVLALRADASTEVGSGHVMRCLALAEAAEDLGQRAVFVCRALPGDLRGEISARGFEVLTLPLDAQTPWTPERDAQATLQALATLAQPPRWLLVDHYGLGADWHRSVAASGAAIAVLDDLADRPLQARVLIDQNAVTTLHRRYPALVPPDCQLLLGPQYTLLRRDVRLAAQERAAQSRQQLAAGPVLLFLGGADADGLTLQVLDHLPTAGLAGPLQVLAGAMNPHQAALRSRCQALGHGFEVARRDMRPLLARTRAAVVACGMFAVELQALGVPCLLLPLSDIQRQVAEHFSRHGRALLLQADRIGEPRALARALDQLMTLPFEPGGDTAVAPDGARRVVQHLIESAA</sequence>
<dbReference type="NCBIfam" id="TIGR03590">
    <property type="entry name" value="PseG"/>
    <property type="match status" value="1"/>
</dbReference>
<keyword evidence="1" id="KW-0378">Hydrolase</keyword>
<evidence type="ECO:0000313" key="2">
    <source>
        <dbReference type="Proteomes" id="UP001056201"/>
    </source>
</evidence>
<protein>
    <submittedName>
        <fullName evidence="1">UDP-2,4-diacetamido-2,4, 6-trideoxy-beta-L-altropyranose hydrolase</fullName>
        <ecNumber evidence="1">3.6.1.57</ecNumber>
    </submittedName>
</protein>
<dbReference type="EMBL" id="CP097635">
    <property type="protein sequence ID" value="URI06322.1"/>
    <property type="molecule type" value="Genomic_DNA"/>
</dbReference>
<dbReference type="Gene3D" id="3.40.50.11190">
    <property type="match status" value="1"/>
</dbReference>
<name>A0ABY4S064_AQUTE</name>
<dbReference type="SUPFAM" id="SSF53756">
    <property type="entry name" value="UDP-Glycosyltransferase/glycogen phosphorylase"/>
    <property type="match status" value="1"/>
</dbReference>
<accession>A0ABY4S064</accession>
<organism evidence="1 2">
    <name type="scientific">Aquincola tertiaricarbonis</name>
    <dbReference type="NCBI Taxonomy" id="391953"/>
    <lineage>
        <taxon>Bacteria</taxon>
        <taxon>Pseudomonadati</taxon>
        <taxon>Pseudomonadota</taxon>
        <taxon>Betaproteobacteria</taxon>
        <taxon>Burkholderiales</taxon>
        <taxon>Sphaerotilaceae</taxon>
        <taxon>Aquincola</taxon>
    </lineage>
</organism>
<evidence type="ECO:0000313" key="1">
    <source>
        <dbReference type="EMBL" id="URI06322.1"/>
    </source>
</evidence>
<dbReference type="Proteomes" id="UP001056201">
    <property type="component" value="Chromosome 1"/>
</dbReference>
<proteinExistence type="predicted"/>
<gene>
    <name evidence="1" type="primary">pseG</name>
    <name evidence="1" type="ORF">MW290_10365</name>
</gene>
<dbReference type="GO" id="GO:0016787">
    <property type="term" value="F:hydrolase activity"/>
    <property type="evidence" value="ECO:0007669"/>
    <property type="project" value="UniProtKB-KW"/>
</dbReference>
<dbReference type="InterPro" id="IPR020023">
    <property type="entry name" value="PseG"/>
</dbReference>
<dbReference type="RefSeq" id="WP_250194585.1">
    <property type="nucleotide sequence ID" value="NZ_CP097635.1"/>
</dbReference>
<keyword evidence="2" id="KW-1185">Reference proteome</keyword>